<dbReference type="Proteomes" id="UP000198832">
    <property type="component" value="Unassembled WGS sequence"/>
</dbReference>
<reference evidence="2 3" key="1">
    <citation type="submission" date="2016-10" db="EMBL/GenBank/DDBJ databases">
        <authorList>
            <person name="de Groot N.N."/>
        </authorList>
    </citation>
    <scope>NUCLEOTIDE SEQUENCE [LARGE SCALE GENOMIC DNA]</scope>
    <source>
        <strain evidence="2 3">CGMCC 1.7056</strain>
    </source>
</reference>
<keyword evidence="1" id="KW-0472">Membrane</keyword>
<feature type="transmembrane region" description="Helical" evidence="1">
    <location>
        <begin position="12"/>
        <end position="32"/>
    </location>
</feature>
<feature type="transmembrane region" description="Helical" evidence="1">
    <location>
        <begin position="38"/>
        <end position="58"/>
    </location>
</feature>
<sequence length="154" mass="16584">MSPTRSRRRPAWVWAVLVAFLVVPILELWVLIQVGRTIGIGWTLLLLVADSILGTWLIKREGAKAYAALRGALAGGRMPHRELADGALIVLAGALMLSPGFVTDIFGVLLLLPVTRPLGRRVLTALVARRISVVTHERPGPGGDSVVRGEVVDD</sequence>
<organism evidence="2 3">
    <name type="scientific">Nocardioides terrae</name>
    <dbReference type="NCBI Taxonomy" id="574651"/>
    <lineage>
        <taxon>Bacteria</taxon>
        <taxon>Bacillati</taxon>
        <taxon>Actinomycetota</taxon>
        <taxon>Actinomycetes</taxon>
        <taxon>Propionibacteriales</taxon>
        <taxon>Nocardioidaceae</taxon>
        <taxon>Nocardioides</taxon>
    </lineage>
</organism>
<dbReference type="Pfam" id="PF04186">
    <property type="entry name" value="FxsA"/>
    <property type="match status" value="1"/>
</dbReference>
<dbReference type="EMBL" id="FOLB01000023">
    <property type="protein sequence ID" value="SFD02722.1"/>
    <property type="molecule type" value="Genomic_DNA"/>
</dbReference>
<evidence type="ECO:0000313" key="3">
    <source>
        <dbReference type="Proteomes" id="UP000198832"/>
    </source>
</evidence>
<dbReference type="PANTHER" id="PTHR35335">
    <property type="entry name" value="UPF0716 PROTEIN FXSA"/>
    <property type="match status" value="1"/>
</dbReference>
<name>A0A1I1NZG4_9ACTN</name>
<dbReference type="NCBIfam" id="NF008528">
    <property type="entry name" value="PRK11463.1-2"/>
    <property type="match status" value="1"/>
</dbReference>
<accession>A0A1I1NZG4</accession>
<keyword evidence="3" id="KW-1185">Reference proteome</keyword>
<dbReference type="STRING" id="574651.SAMN04487968_12313"/>
<gene>
    <name evidence="2" type="ORF">SAMN04487968_12313</name>
</gene>
<dbReference type="OrthoDB" id="9792788at2"/>
<evidence type="ECO:0000256" key="1">
    <source>
        <dbReference type="SAM" id="Phobius"/>
    </source>
</evidence>
<dbReference type="AlphaFoldDB" id="A0A1I1NZG4"/>
<dbReference type="GO" id="GO:0016020">
    <property type="term" value="C:membrane"/>
    <property type="evidence" value="ECO:0007669"/>
    <property type="project" value="InterPro"/>
</dbReference>
<dbReference type="PANTHER" id="PTHR35335:SF1">
    <property type="entry name" value="UPF0716 PROTEIN FXSA"/>
    <property type="match status" value="1"/>
</dbReference>
<evidence type="ECO:0000313" key="2">
    <source>
        <dbReference type="EMBL" id="SFD02722.1"/>
    </source>
</evidence>
<proteinExistence type="predicted"/>
<dbReference type="InterPro" id="IPR007313">
    <property type="entry name" value="FxsA"/>
</dbReference>
<keyword evidence="1" id="KW-0812">Transmembrane</keyword>
<protein>
    <submittedName>
        <fullName evidence="2">UPF0716 protein FxsA</fullName>
    </submittedName>
</protein>
<keyword evidence="1" id="KW-1133">Transmembrane helix</keyword>
<dbReference type="RefSeq" id="WP_091126656.1">
    <property type="nucleotide sequence ID" value="NZ_FOLB01000023.1"/>
</dbReference>
<feature type="transmembrane region" description="Helical" evidence="1">
    <location>
        <begin position="87"/>
        <end position="112"/>
    </location>
</feature>